<evidence type="ECO:0000259" key="7">
    <source>
        <dbReference type="PROSITE" id="PS51879"/>
    </source>
</evidence>
<feature type="region of interest" description="Disordered" evidence="5">
    <location>
        <begin position="1"/>
        <end position="40"/>
    </location>
</feature>
<dbReference type="InterPro" id="IPR022003">
    <property type="entry name" value="RST"/>
</dbReference>
<keyword evidence="11" id="KW-1185">Reference proteome</keyword>
<reference evidence="9" key="5">
    <citation type="journal article" date="2018" name="Nat. Plants">
        <title>Whole-genome landscape of Medicago truncatula symbiotic genes.</title>
        <authorList>
            <person name="Pecrix Y."/>
            <person name="Gamas P."/>
            <person name="Carrere S."/>
        </authorList>
    </citation>
    <scope>NUCLEOTIDE SEQUENCE</scope>
    <source>
        <tissue evidence="9">Leaves</tissue>
    </source>
</reference>
<dbReference type="Gramene" id="rna26217">
    <property type="protein sequence ID" value="RHN63513.1"/>
    <property type="gene ID" value="gene26217"/>
</dbReference>
<evidence type="ECO:0000256" key="4">
    <source>
        <dbReference type="ARBA" id="ARBA00023242"/>
    </source>
</evidence>
<dbReference type="Pfam" id="PF12174">
    <property type="entry name" value="RST"/>
    <property type="match status" value="1"/>
</dbReference>
<accession>A0A072UPT7</accession>
<dbReference type="InterPro" id="IPR044964">
    <property type="entry name" value="RCD1/SRO1-5"/>
</dbReference>
<sequence>MEQPIYNLPKHDSAGEDESAISDCESVASGGHDSSRPVRKTTEGADINLIRSRFVCGLSAQGLKPYGVAIFRNPCKTVMAQARIQSFEIFARAVAKMRGGNANVKHVWYGASSREEIVDIIQHGFGYVHSNGLRLSPNDTPLESVKRTVVDKQGFRHLLLCRVIMGKLEAVPAGSDQRRPSSEEFDSGVDSFSSPKEFIVWSNKINTHVLPEYVLSFKLASDKGHEKVGVGGQHMRPSSPFMQFPTLISALSKILPPSDIVSIAKFHKEYRDKKISRHEMIQKVRKVAGDKLLFSVIKSFRAKKMHAIFKQAGPPATWMECSSIQ</sequence>
<dbReference type="Proteomes" id="UP000002051">
    <property type="component" value="Chromosome 4"/>
</dbReference>
<evidence type="ECO:0000313" key="8">
    <source>
        <dbReference type="EMBL" id="KEH31844.1"/>
    </source>
</evidence>
<dbReference type="GO" id="GO:0003950">
    <property type="term" value="F:NAD+ poly-ADP-ribosyltransferase activity"/>
    <property type="evidence" value="ECO:0007669"/>
    <property type="project" value="InterPro"/>
</dbReference>
<dbReference type="PANTHER" id="PTHR32263">
    <property type="entry name" value="INACTIVE POLY [ADP-RIBOSE] POLYMERASE SRO4-RELATED"/>
    <property type="match status" value="1"/>
</dbReference>
<reference evidence="8 11" key="1">
    <citation type="journal article" date="2011" name="Nature">
        <title>The Medicago genome provides insight into the evolution of rhizobial symbioses.</title>
        <authorList>
            <person name="Young N.D."/>
            <person name="Debelle F."/>
            <person name="Oldroyd G.E."/>
            <person name="Geurts R."/>
            <person name="Cannon S.B."/>
            <person name="Udvardi M.K."/>
            <person name="Benedito V.A."/>
            <person name="Mayer K.F."/>
            <person name="Gouzy J."/>
            <person name="Schoof H."/>
            <person name="Van de Peer Y."/>
            <person name="Proost S."/>
            <person name="Cook D.R."/>
            <person name="Meyers B.C."/>
            <person name="Spannagl M."/>
            <person name="Cheung F."/>
            <person name="De Mita S."/>
            <person name="Krishnakumar V."/>
            <person name="Gundlach H."/>
            <person name="Zhou S."/>
            <person name="Mudge J."/>
            <person name="Bharti A.K."/>
            <person name="Murray J.D."/>
            <person name="Naoumkina M.A."/>
            <person name="Rosen B."/>
            <person name="Silverstein K.A."/>
            <person name="Tang H."/>
            <person name="Rombauts S."/>
            <person name="Zhao P.X."/>
            <person name="Zhou P."/>
            <person name="Barbe V."/>
            <person name="Bardou P."/>
            <person name="Bechner M."/>
            <person name="Bellec A."/>
            <person name="Berger A."/>
            <person name="Berges H."/>
            <person name="Bidwell S."/>
            <person name="Bisseling T."/>
            <person name="Choisne N."/>
            <person name="Couloux A."/>
            <person name="Denny R."/>
            <person name="Deshpande S."/>
            <person name="Dai X."/>
            <person name="Doyle J.J."/>
            <person name="Dudez A.M."/>
            <person name="Farmer A.D."/>
            <person name="Fouteau S."/>
            <person name="Franken C."/>
            <person name="Gibelin C."/>
            <person name="Gish J."/>
            <person name="Goldstein S."/>
            <person name="Gonzalez A.J."/>
            <person name="Green P.J."/>
            <person name="Hallab A."/>
            <person name="Hartog M."/>
            <person name="Hua A."/>
            <person name="Humphray S.J."/>
            <person name="Jeong D.H."/>
            <person name="Jing Y."/>
            <person name="Jocker A."/>
            <person name="Kenton S.M."/>
            <person name="Kim D.J."/>
            <person name="Klee K."/>
            <person name="Lai H."/>
            <person name="Lang C."/>
            <person name="Lin S."/>
            <person name="Macmil S.L."/>
            <person name="Magdelenat G."/>
            <person name="Matthews L."/>
            <person name="McCorrison J."/>
            <person name="Monaghan E.L."/>
            <person name="Mun J.H."/>
            <person name="Najar F.Z."/>
            <person name="Nicholson C."/>
            <person name="Noirot C."/>
            <person name="O'Bleness M."/>
            <person name="Paule C.R."/>
            <person name="Poulain J."/>
            <person name="Prion F."/>
            <person name="Qin B."/>
            <person name="Qu C."/>
            <person name="Retzel E.F."/>
            <person name="Riddle C."/>
            <person name="Sallet E."/>
            <person name="Samain S."/>
            <person name="Samson N."/>
            <person name="Sanders I."/>
            <person name="Saurat O."/>
            <person name="Scarpelli C."/>
            <person name="Schiex T."/>
            <person name="Segurens B."/>
            <person name="Severin A.J."/>
            <person name="Sherrier D.J."/>
            <person name="Shi R."/>
            <person name="Sims S."/>
            <person name="Singer S.R."/>
            <person name="Sinharoy S."/>
            <person name="Sterck L."/>
            <person name="Viollet A."/>
            <person name="Wang B.B."/>
            <person name="Wang K."/>
            <person name="Wang M."/>
            <person name="Wang X."/>
            <person name="Warfsmann J."/>
            <person name="Weissenbach J."/>
            <person name="White D.D."/>
            <person name="White J.D."/>
            <person name="Wiley G.B."/>
            <person name="Wincker P."/>
            <person name="Xing Y."/>
            <person name="Yang L."/>
            <person name="Yao Z."/>
            <person name="Ying F."/>
            <person name="Zhai J."/>
            <person name="Zhou L."/>
            <person name="Zuber A."/>
            <person name="Denarie J."/>
            <person name="Dixon R.A."/>
            <person name="May G.D."/>
            <person name="Schwartz D.C."/>
            <person name="Rogers J."/>
            <person name="Quetier F."/>
            <person name="Town C.D."/>
            <person name="Roe B.A."/>
        </authorList>
    </citation>
    <scope>NUCLEOTIDE SEQUENCE [LARGE SCALE GENOMIC DNA]</scope>
    <source>
        <strain evidence="8">A17</strain>
        <strain evidence="10 11">cv. Jemalong A17</strain>
    </source>
</reference>
<keyword evidence="2" id="KW-0217">Developmental protein</keyword>
<organism evidence="8 11">
    <name type="scientific">Medicago truncatula</name>
    <name type="common">Barrel medic</name>
    <name type="synonym">Medicago tribuloides</name>
    <dbReference type="NCBI Taxonomy" id="3880"/>
    <lineage>
        <taxon>Eukaryota</taxon>
        <taxon>Viridiplantae</taxon>
        <taxon>Streptophyta</taxon>
        <taxon>Embryophyta</taxon>
        <taxon>Tracheophyta</taxon>
        <taxon>Spermatophyta</taxon>
        <taxon>Magnoliopsida</taxon>
        <taxon>eudicotyledons</taxon>
        <taxon>Gunneridae</taxon>
        <taxon>Pentapetalae</taxon>
        <taxon>rosids</taxon>
        <taxon>fabids</taxon>
        <taxon>Fabales</taxon>
        <taxon>Fabaceae</taxon>
        <taxon>Papilionoideae</taxon>
        <taxon>50 kb inversion clade</taxon>
        <taxon>NPAAA clade</taxon>
        <taxon>Hologalegina</taxon>
        <taxon>IRL clade</taxon>
        <taxon>Trifolieae</taxon>
        <taxon>Medicago</taxon>
    </lineage>
</organism>
<dbReference type="OrthoDB" id="6133115at2759"/>
<evidence type="ECO:0000313" key="12">
    <source>
        <dbReference type="Proteomes" id="UP000265566"/>
    </source>
</evidence>
<feature type="domain" description="RST" evidence="7">
    <location>
        <begin position="235"/>
        <end position="306"/>
    </location>
</feature>
<proteinExistence type="predicted"/>
<keyword evidence="4" id="KW-0539">Nucleus</keyword>
<dbReference type="Proteomes" id="UP000265566">
    <property type="component" value="Chromosome 4"/>
</dbReference>
<dbReference type="GO" id="GO:0005634">
    <property type="term" value="C:nucleus"/>
    <property type="evidence" value="ECO:0007669"/>
    <property type="project" value="UniProtKB-SubCell"/>
</dbReference>
<evidence type="ECO:0000256" key="2">
    <source>
        <dbReference type="ARBA" id="ARBA00022473"/>
    </source>
</evidence>
<dbReference type="EMBL" id="PSQE01000004">
    <property type="protein sequence ID" value="RHN63513.1"/>
    <property type="molecule type" value="Genomic_DNA"/>
</dbReference>
<dbReference type="PROSITE" id="PS51059">
    <property type="entry name" value="PARP_CATALYTIC"/>
    <property type="match status" value="1"/>
</dbReference>
<dbReference type="ExpressionAtlas" id="A0A072UPT7">
    <property type="expression patterns" value="differential"/>
</dbReference>
<evidence type="ECO:0000313" key="11">
    <source>
        <dbReference type="Proteomes" id="UP000002051"/>
    </source>
</evidence>
<gene>
    <name evidence="10" type="primary">25493765</name>
    <name evidence="8" type="ordered locus">MTR_4g105740</name>
    <name evidence="9" type="ORF">MtrunA17_Chr4g0059061</name>
</gene>
<dbReference type="STRING" id="3880.A0A072UPT7"/>
<dbReference type="SUPFAM" id="SSF56399">
    <property type="entry name" value="ADP-ribosylation"/>
    <property type="match status" value="1"/>
</dbReference>
<comment type="subcellular location">
    <subcellularLocation>
        <location evidence="1">Nucleus</location>
    </subcellularLocation>
</comment>
<dbReference type="Gene3D" id="3.90.228.10">
    <property type="match status" value="1"/>
</dbReference>
<dbReference type="PANTHER" id="PTHR32263:SF12">
    <property type="entry name" value="INACTIVE POLY [ADP-RIBOSE] POLYMERASE SRO4-RELATED"/>
    <property type="match status" value="1"/>
</dbReference>
<reference evidence="10" key="3">
    <citation type="submission" date="2015-04" db="UniProtKB">
        <authorList>
            <consortium name="EnsemblPlants"/>
        </authorList>
    </citation>
    <scope>IDENTIFICATION</scope>
    <source>
        <strain evidence="10">cv. Jemalong A17</strain>
    </source>
</reference>
<evidence type="ECO:0000256" key="3">
    <source>
        <dbReference type="ARBA" id="ARBA00023016"/>
    </source>
</evidence>
<dbReference type="EnsemblPlants" id="KEH31844">
    <property type="protein sequence ID" value="KEH31844"/>
    <property type="gene ID" value="MTR_4g105740"/>
</dbReference>
<evidence type="ECO:0000313" key="9">
    <source>
        <dbReference type="EMBL" id="RHN63513.1"/>
    </source>
</evidence>
<dbReference type="KEGG" id="mtr:25493765"/>
<evidence type="ECO:0000259" key="6">
    <source>
        <dbReference type="PROSITE" id="PS51059"/>
    </source>
</evidence>
<keyword evidence="3" id="KW-0346">Stress response</keyword>
<reference evidence="12" key="4">
    <citation type="journal article" date="2018" name="Nat. Plants">
        <title>Whole-genome landscape of Medicago truncatula symbiotic genes.</title>
        <authorList>
            <person name="Pecrix Y."/>
            <person name="Staton S.E."/>
            <person name="Sallet E."/>
            <person name="Lelandais-Briere C."/>
            <person name="Moreau S."/>
            <person name="Carrere S."/>
            <person name="Blein T."/>
            <person name="Jardinaud M.F."/>
            <person name="Latrasse D."/>
            <person name="Zouine M."/>
            <person name="Zahm M."/>
            <person name="Kreplak J."/>
            <person name="Mayjonade B."/>
            <person name="Satge C."/>
            <person name="Perez M."/>
            <person name="Cauet S."/>
            <person name="Marande W."/>
            <person name="Chantry-Darmon C."/>
            <person name="Lopez-Roques C."/>
            <person name="Bouchez O."/>
            <person name="Berard A."/>
            <person name="Debelle F."/>
            <person name="Munos S."/>
            <person name="Bendahmane A."/>
            <person name="Berges H."/>
            <person name="Niebel A."/>
            <person name="Buitink J."/>
            <person name="Frugier F."/>
            <person name="Benhamed M."/>
            <person name="Crespi M."/>
            <person name="Gouzy J."/>
            <person name="Gamas P."/>
        </authorList>
    </citation>
    <scope>NUCLEOTIDE SEQUENCE [LARGE SCALE GENOMIC DNA]</scope>
    <source>
        <strain evidence="12">cv. Jemalong A17</strain>
    </source>
</reference>
<protein>
    <submittedName>
        <fullName evidence="8">Inactive poly [ADP-ribose] polymerase SRO4</fullName>
    </submittedName>
    <submittedName>
        <fullName evidence="9">Putative poly(ADP-ribose) polymerase, catalytic domain, RST domain of plant</fullName>
    </submittedName>
</protein>
<dbReference type="PROSITE" id="PS51879">
    <property type="entry name" value="RST"/>
    <property type="match status" value="1"/>
</dbReference>
<evidence type="ECO:0000256" key="5">
    <source>
        <dbReference type="SAM" id="MobiDB-lite"/>
    </source>
</evidence>
<dbReference type="InterPro" id="IPR012317">
    <property type="entry name" value="Poly(ADP-ribose)pol_cat_dom"/>
</dbReference>
<reference evidence="8 11" key="2">
    <citation type="journal article" date="2014" name="BMC Genomics">
        <title>An improved genome release (version Mt4.0) for the model legume Medicago truncatula.</title>
        <authorList>
            <person name="Tang H."/>
            <person name="Krishnakumar V."/>
            <person name="Bidwell S."/>
            <person name="Rosen B."/>
            <person name="Chan A."/>
            <person name="Zhou S."/>
            <person name="Gentzbittel L."/>
            <person name="Childs K.L."/>
            <person name="Yandell M."/>
            <person name="Gundlach H."/>
            <person name="Mayer K.F."/>
            <person name="Schwartz D.C."/>
            <person name="Town C.D."/>
        </authorList>
    </citation>
    <scope>GENOME REANNOTATION</scope>
    <source>
        <strain evidence="8">A17</strain>
        <strain evidence="10 11">cv. Jemalong A17</strain>
    </source>
</reference>
<name>A0A072UPT7_MEDTR</name>
<feature type="domain" description="PARP catalytic" evidence="6">
    <location>
        <begin position="32"/>
        <end position="239"/>
    </location>
</feature>
<dbReference type="AlphaFoldDB" id="A0A072UPT7"/>
<evidence type="ECO:0000256" key="1">
    <source>
        <dbReference type="ARBA" id="ARBA00004123"/>
    </source>
</evidence>
<dbReference type="EMBL" id="CM001220">
    <property type="protein sequence ID" value="KEH31844.1"/>
    <property type="molecule type" value="Genomic_DNA"/>
</dbReference>
<evidence type="ECO:0000313" key="10">
    <source>
        <dbReference type="EnsemblPlants" id="KEH31844"/>
    </source>
</evidence>